<reference evidence="11 12" key="1">
    <citation type="submission" date="2018-06" db="EMBL/GenBank/DDBJ databases">
        <title>Genomic Encyclopedia of Archaeal and Bacterial Type Strains, Phase II (KMG-II): from individual species to whole genera.</title>
        <authorList>
            <person name="Goeker M."/>
        </authorList>
    </citation>
    <scope>NUCLEOTIDE SEQUENCE [LARGE SCALE GENOMIC DNA]</scope>
    <source>
        <strain evidence="11 12">DSM 25663</strain>
    </source>
</reference>
<keyword evidence="4" id="KW-0479">Metal-binding</keyword>
<evidence type="ECO:0000256" key="8">
    <source>
        <dbReference type="ARBA" id="ARBA00034120"/>
    </source>
</evidence>
<comment type="catalytic activity">
    <reaction evidence="9">
        <text>DNA(n) + a 2'-deoxyribonucleoside 5'-triphosphate = DNA(n+1) + diphosphate</text>
        <dbReference type="Rhea" id="RHEA:22508"/>
        <dbReference type="Rhea" id="RHEA-COMP:17339"/>
        <dbReference type="Rhea" id="RHEA-COMP:17340"/>
        <dbReference type="ChEBI" id="CHEBI:33019"/>
        <dbReference type="ChEBI" id="CHEBI:61560"/>
        <dbReference type="ChEBI" id="CHEBI:173112"/>
        <dbReference type="EC" id="2.7.7.49"/>
    </reaction>
</comment>
<keyword evidence="3" id="KW-0548">Nucleotidyltransferase</keyword>
<dbReference type="CDD" id="cd03487">
    <property type="entry name" value="RT_Bac_retron_II"/>
    <property type="match status" value="1"/>
</dbReference>
<keyword evidence="2" id="KW-0808">Transferase</keyword>
<keyword evidence="7" id="KW-0051">Antiviral defense</keyword>
<dbReference type="EMBL" id="QLSZ01000003">
    <property type="protein sequence ID" value="RAR73843.1"/>
    <property type="molecule type" value="Genomic_DNA"/>
</dbReference>
<evidence type="ECO:0000256" key="9">
    <source>
        <dbReference type="ARBA" id="ARBA00048173"/>
    </source>
</evidence>
<dbReference type="InterPro" id="IPR043502">
    <property type="entry name" value="DNA/RNA_pol_sf"/>
</dbReference>
<name>A0A328YL84_9FLAO</name>
<evidence type="ECO:0000313" key="11">
    <source>
        <dbReference type="EMBL" id="RAR73843.1"/>
    </source>
</evidence>
<dbReference type="InterPro" id="IPR000477">
    <property type="entry name" value="RT_dom"/>
</dbReference>
<dbReference type="GO" id="GO:0003964">
    <property type="term" value="F:RNA-directed DNA polymerase activity"/>
    <property type="evidence" value="ECO:0007669"/>
    <property type="project" value="UniProtKB-KW"/>
</dbReference>
<dbReference type="PROSITE" id="PS50878">
    <property type="entry name" value="RT_POL"/>
    <property type="match status" value="1"/>
</dbReference>
<evidence type="ECO:0000256" key="5">
    <source>
        <dbReference type="ARBA" id="ARBA00022842"/>
    </source>
</evidence>
<evidence type="ECO:0000256" key="7">
    <source>
        <dbReference type="ARBA" id="ARBA00023118"/>
    </source>
</evidence>
<evidence type="ECO:0000256" key="1">
    <source>
        <dbReference type="ARBA" id="ARBA00012493"/>
    </source>
</evidence>
<keyword evidence="12" id="KW-1185">Reference proteome</keyword>
<evidence type="ECO:0000259" key="10">
    <source>
        <dbReference type="PROSITE" id="PS50878"/>
    </source>
</evidence>
<dbReference type="SUPFAM" id="SSF56672">
    <property type="entry name" value="DNA/RNA polymerases"/>
    <property type="match status" value="1"/>
</dbReference>
<organism evidence="11 12">
    <name type="scientific">Flavobacterium aciduliphilum</name>
    <dbReference type="NCBI Taxonomy" id="1101402"/>
    <lineage>
        <taxon>Bacteria</taxon>
        <taxon>Pseudomonadati</taxon>
        <taxon>Bacteroidota</taxon>
        <taxon>Flavobacteriia</taxon>
        <taxon>Flavobacteriales</taxon>
        <taxon>Flavobacteriaceae</taxon>
        <taxon>Flavobacterium</taxon>
    </lineage>
</organism>
<dbReference type="Pfam" id="PF00078">
    <property type="entry name" value="RVT_1"/>
    <property type="match status" value="1"/>
</dbReference>
<dbReference type="Proteomes" id="UP000248840">
    <property type="component" value="Unassembled WGS sequence"/>
</dbReference>
<evidence type="ECO:0000256" key="6">
    <source>
        <dbReference type="ARBA" id="ARBA00022918"/>
    </source>
</evidence>
<protein>
    <recommendedName>
        <fullName evidence="1">RNA-directed DNA polymerase</fullName>
        <ecNumber evidence="1">2.7.7.49</ecNumber>
    </recommendedName>
</protein>
<dbReference type="GO" id="GO:0003723">
    <property type="term" value="F:RNA binding"/>
    <property type="evidence" value="ECO:0007669"/>
    <property type="project" value="InterPro"/>
</dbReference>
<evidence type="ECO:0000256" key="3">
    <source>
        <dbReference type="ARBA" id="ARBA00022695"/>
    </source>
</evidence>
<keyword evidence="5" id="KW-0460">Magnesium</keyword>
<feature type="domain" description="Reverse transcriptase" evidence="10">
    <location>
        <begin position="57"/>
        <end position="279"/>
    </location>
</feature>
<comment type="caution">
    <text evidence="11">The sequence shown here is derived from an EMBL/GenBank/DDBJ whole genome shotgun (WGS) entry which is preliminary data.</text>
</comment>
<dbReference type="OrthoDB" id="9780724at2"/>
<dbReference type="PANTHER" id="PTHR34047:SF7">
    <property type="entry name" value="RNA-DIRECTED DNA POLYMERASE"/>
    <property type="match status" value="1"/>
</dbReference>
<dbReference type="GO" id="GO:0051607">
    <property type="term" value="P:defense response to virus"/>
    <property type="evidence" value="ECO:0007669"/>
    <property type="project" value="UniProtKB-KW"/>
</dbReference>
<dbReference type="AlphaFoldDB" id="A0A328YL84"/>
<gene>
    <name evidence="11" type="ORF">CLV55_103162</name>
</gene>
<evidence type="ECO:0000256" key="2">
    <source>
        <dbReference type="ARBA" id="ARBA00022679"/>
    </source>
</evidence>
<dbReference type="GO" id="GO:0046872">
    <property type="term" value="F:metal ion binding"/>
    <property type="evidence" value="ECO:0007669"/>
    <property type="project" value="UniProtKB-KW"/>
</dbReference>
<comment type="similarity">
    <text evidence="8">Belongs to the bacterial reverse transcriptase family.</text>
</comment>
<proteinExistence type="inferred from homology"/>
<accession>A0A328YL84</accession>
<keyword evidence="6 11" id="KW-0695">RNA-directed DNA polymerase</keyword>
<evidence type="ECO:0000313" key="12">
    <source>
        <dbReference type="Proteomes" id="UP000248840"/>
    </source>
</evidence>
<dbReference type="InterPro" id="IPR051083">
    <property type="entry name" value="GrpII_Intron_Splice-Mob/Def"/>
</dbReference>
<evidence type="ECO:0000256" key="4">
    <source>
        <dbReference type="ARBA" id="ARBA00022723"/>
    </source>
</evidence>
<dbReference type="RefSeq" id="WP_112112642.1">
    <property type="nucleotide sequence ID" value="NZ_QLSZ01000003.1"/>
</dbReference>
<dbReference type="PANTHER" id="PTHR34047">
    <property type="entry name" value="NUCLEAR INTRON MATURASE 1, MITOCHONDRIAL-RELATED"/>
    <property type="match status" value="1"/>
</dbReference>
<sequence length="363" mass="42113">MNNPLKTIDKIHTRLEEYNAYYYGYQGDVVFKFNQTFFVQQLLSVVKLSDLKVLLKLNFSWLGPLINAPHYDSFSIPKKSGGMRKIEAPEVLLRATQARFNFYLQHYYHLVRPEGVFGFVINPNKKESFCNIVENAKLHVHKKYVLNLDLEDFFSSIKAYRVKALFQSEYFRYTEEVANALALLVTYNGTLPTGAPTSPVISNFICLQLDAMLLAYCNENALHYSRYADDLTFSSDREITTLHLEELSKIIHSNHFTINSKKTRLRLHHRKQTVTGLIVNEKVNVDRKTIKMVRAMLYDALQNGVSKAAKKHFSITKETSQMSDTYFLNRLEGYINFIAQVRGKEDAMVQKFKEEFKMVHLLS</sequence>
<dbReference type="InterPro" id="IPR000123">
    <property type="entry name" value="Reverse_transcriptase_msDNA"/>
</dbReference>
<dbReference type="EC" id="2.7.7.49" evidence="1"/>
<dbReference type="PRINTS" id="PR00866">
    <property type="entry name" value="RNADNAPOLMS"/>
</dbReference>